<sequence>MISSLVTKAISSSHQGTQVFQTMDEHQGGFPRTLSGKIKNWAEDQANISVVSGQEGPSQNSIKQRNHVCKAMQDNQGVSPRAGSDQSKLGAETQIPVLVASGQGGPTQQLDQLDPGGSYEFGRLPPIQGRLWEEGGVDLEEENVGGRGSETQELDPAGATEISSVQPACFEEAKVGSGAQIGGIIGVQGTSIQTSPLSASQGQDVDNSLIQLPVPGTYQLSLSPTRTILISGEDGAGSRDHEGLSQNFIPLPSAGDILIPRTGEEMVDFSALGSPISQGAPSQNRLSLRSVSRDQITADRVEGIRVVEVDLVRREAGSESVPKWVLDHIADFAKFLGLSFEGRESEVLDLFRSLEPQGGPSREKYSQGSQGGKNKRLTNELRRLSSSMAFSPSRGPVRDSGNNNISLRIQATEGNQTSGEIEMGRGKIVIRRIDNSTSRQVTFSKRRNGLLKKAKELAILCDAEVGLMIFSSTGKLHDFASSKSDKIS</sequence>
<dbReference type="InterPro" id="IPR036879">
    <property type="entry name" value="TF_MADSbox_sf"/>
</dbReference>
<dbReference type="GO" id="GO:0005634">
    <property type="term" value="C:nucleus"/>
    <property type="evidence" value="ECO:0007669"/>
    <property type="project" value="UniProtKB-SubCell"/>
</dbReference>
<dbReference type="GO" id="GO:0045944">
    <property type="term" value="P:positive regulation of transcription by RNA polymerase II"/>
    <property type="evidence" value="ECO:0007669"/>
    <property type="project" value="InterPro"/>
</dbReference>
<dbReference type="EMBL" id="JABCRI010000002">
    <property type="protein sequence ID" value="KAF8411328.1"/>
    <property type="molecule type" value="Genomic_DNA"/>
</dbReference>
<dbReference type="SUPFAM" id="SSF55455">
    <property type="entry name" value="SRF-like"/>
    <property type="match status" value="1"/>
</dbReference>
<accession>A0A835DP00</accession>
<evidence type="ECO:0000313" key="9">
    <source>
        <dbReference type="Proteomes" id="UP000655225"/>
    </source>
</evidence>
<protein>
    <recommendedName>
        <fullName evidence="7">MADS-box domain-containing protein</fullName>
    </recommendedName>
</protein>
<keyword evidence="4" id="KW-0804">Transcription</keyword>
<dbReference type="InterPro" id="IPR033896">
    <property type="entry name" value="MEF2-like_N"/>
</dbReference>
<dbReference type="CDD" id="cd00265">
    <property type="entry name" value="MADS_MEF2_like"/>
    <property type="match status" value="1"/>
</dbReference>
<dbReference type="Proteomes" id="UP000655225">
    <property type="component" value="Unassembled WGS sequence"/>
</dbReference>
<evidence type="ECO:0000256" key="5">
    <source>
        <dbReference type="ARBA" id="ARBA00023242"/>
    </source>
</evidence>
<comment type="subcellular location">
    <subcellularLocation>
        <location evidence="1">Nucleus</location>
    </subcellularLocation>
</comment>
<dbReference type="OrthoDB" id="1933443at2759"/>
<dbReference type="PROSITE" id="PS00350">
    <property type="entry name" value="MADS_BOX_1"/>
    <property type="match status" value="1"/>
</dbReference>
<dbReference type="PANTHER" id="PTHR48019">
    <property type="entry name" value="SERUM RESPONSE FACTOR HOMOLOG"/>
    <property type="match status" value="1"/>
</dbReference>
<evidence type="ECO:0000256" key="2">
    <source>
        <dbReference type="ARBA" id="ARBA00023015"/>
    </source>
</evidence>
<dbReference type="PROSITE" id="PS50066">
    <property type="entry name" value="MADS_BOX_2"/>
    <property type="match status" value="1"/>
</dbReference>
<name>A0A835DP00_TETSI</name>
<keyword evidence="2" id="KW-0805">Transcription regulation</keyword>
<keyword evidence="9" id="KW-1185">Reference proteome</keyword>
<feature type="region of interest" description="Disordered" evidence="6">
    <location>
        <begin position="354"/>
        <end position="377"/>
    </location>
</feature>
<gene>
    <name evidence="8" type="ORF">HHK36_003875</name>
</gene>
<evidence type="ECO:0000256" key="1">
    <source>
        <dbReference type="ARBA" id="ARBA00004123"/>
    </source>
</evidence>
<dbReference type="Pfam" id="PF00319">
    <property type="entry name" value="SRF-TF"/>
    <property type="match status" value="1"/>
</dbReference>
<proteinExistence type="predicted"/>
<evidence type="ECO:0000256" key="6">
    <source>
        <dbReference type="SAM" id="MobiDB-lite"/>
    </source>
</evidence>
<dbReference type="PRINTS" id="PR00404">
    <property type="entry name" value="MADSDOMAIN"/>
</dbReference>
<dbReference type="InterPro" id="IPR002100">
    <property type="entry name" value="TF_MADSbox"/>
</dbReference>
<organism evidence="8 9">
    <name type="scientific">Tetracentron sinense</name>
    <name type="common">Spur-leaf</name>
    <dbReference type="NCBI Taxonomy" id="13715"/>
    <lineage>
        <taxon>Eukaryota</taxon>
        <taxon>Viridiplantae</taxon>
        <taxon>Streptophyta</taxon>
        <taxon>Embryophyta</taxon>
        <taxon>Tracheophyta</taxon>
        <taxon>Spermatophyta</taxon>
        <taxon>Magnoliopsida</taxon>
        <taxon>Trochodendrales</taxon>
        <taxon>Trochodendraceae</taxon>
        <taxon>Tetracentron</taxon>
    </lineage>
</organism>
<keyword evidence="3" id="KW-0238">DNA-binding</keyword>
<evidence type="ECO:0000256" key="4">
    <source>
        <dbReference type="ARBA" id="ARBA00023163"/>
    </source>
</evidence>
<reference evidence="8 9" key="1">
    <citation type="submission" date="2020-04" db="EMBL/GenBank/DDBJ databases">
        <title>Plant Genome Project.</title>
        <authorList>
            <person name="Zhang R.-G."/>
        </authorList>
    </citation>
    <scope>NUCLEOTIDE SEQUENCE [LARGE SCALE GENOMIC DNA]</scope>
    <source>
        <strain evidence="8">YNK0</strain>
        <tissue evidence="8">Leaf</tissue>
    </source>
</reference>
<evidence type="ECO:0000256" key="3">
    <source>
        <dbReference type="ARBA" id="ARBA00023125"/>
    </source>
</evidence>
<dbReference type="InterPro" id="IPR050142">
    <property type="entry name" value="MADS-box/MEF2_TF"/>
</dbReference>
<dbReference type="SMART" id="SM00432">
    <property type="entry name" value="MADS"/>
    <property type="match status" value="1"/>
</dbReference>
<dbReference type="GO" id="GO:0046983">
    <property type="term" value="F:protein dimerization activity"/>
    <property type="evidence" value="ECO:0007669"/>
    <property type="project" value="InterPro"/>
</dbReference>
<keyword evidence="5" id="KW-0539">Nucleus</keyword>
<dbReference type="AlphaFoldDB" id="A0A835DP00"/>
<feature type="region of interest" description="Disordered" evidence="6">
    <location>
        <begin position="101"/>
        <end position="124"/>
    </location>
</feature>
<dbReference type="GO" id="GO:0000977">
    <property type="term" value="F:RNA polymerase II transcription regulatory region sequence-specific DNA binding"/>
    <property type="evidence" value="ECO:0007669"/>
    <property type="project" value="InterPro"/>
</dbReference>
<comment type="caution">
    <text evidence="8">The sequence shown here is derived from an EMBL/GenBank/DDBJ whole genome shotgun (WGS) entry which is preliminary data.</text>
</comment>
<evidence type="ECO:0000313" key="8">
    <source>
        <dbReference type="EMBL" id="KAF8411328.1"/>
    </source>
</evidence>
<feature type="domain" description="MADS-box" evidence="7">
    <location>
        <begin position="423"/>
        <end position="483"/>
    </location>
</feature>
<evidence type="ECO:0000259" key="7">
    <source>
        <dbReference type="PROSITE" id="PS50066"/>
    </source>
</evidence>
<dbReference type="Gene3D" id="3.40.1810.10">
    <property type="entry name" value="Transcription factor, MADS-box"/>
    <property type="match status" value="1"/>
</dbReference>